<evidence type="ECO:0000313" key="1">
    <source>
        <dbReference type="EMBL" id="GBN01377.1"/>
    </source>
</evidence>
<protein>
    <submittedName>
        <fullName evidence="1">Uncharacterized protein</fullName>
    </submittedName>
</protein>
<proteinExistence type="predicted"/>
<dbReference type="AlphaFoldDB" id="A0A4Y2KII7"/>
<sequence length="161" mass="18590">MSIAARLCTEEVPCSNSRRFVRWLQHSGETSVNDRKVKGSGQRPQYSSYRQLKPFEFKYERKKETVDEKVENVILIELSEDEDCGSFQQEMEAAKMEEVIYLESLMVDFSTNLFVLIDNVGGARMKAHYSYICGNQEDDGGEYDMTGLRTANLAKSNLFRW</sequence>
<gene>
    <name evidence="1" type="ORF">AVEN_110432_1</name>
</gene>
<dbReference type="EMBL" id="BGPR01004613">
    <property type="protein sequence ID" value="GBN01377.1"/>
    <property type="molecule type" value="Genomic_DNA"/>
</dbReference>
<accession>A0A4Y2KII7</accession>
<reference evidence="1 2" key="1">
    <citation type="journal article" date="2019" name="Sci. Rep.">
        <title>Orb-weaving spider Araneus ventricosus genome elucidates the spidroin gene catalogue.</title>
        <authorList>
            <person name="Kono N."/>
            <person name="Nakamura H."/>
            <person name="Ohtoshi R."/>
            <person name="Moran D.A.P."/>
            <person name="Shinohara A."/>
            <person name="Yoshida Y."/>
            <person name="Fujiwara M."/>
            <person name="Mori M."/>
            <person name="Tomita M."/>
            <person name="Arakawa K."/>
        </authorList>
    </citation>
    <scope>NUCLEOTIDE SEQUENCE [LARGE SCALE GENOMIC DNA]</scope>
</reference>
<dbReference type="OrthoDB" id="6758798at2759"/>
<dbReference type="Proteomes" id="UP000499080">
    <property type="component" value="Unassembled WGS sequence"/>
</dbReference>
<organism evidence="1 2">
    <name type="scientific">Araneus ventricosus</name>
    <name type="common">Orbweaver spider</name>
    <name type="synonym">Epeira ventricosa</name>
    <dbReference type="NCBI Taxonomy" id="182803"/>
    <lineage>
        <taxon>Eukaryota</taxon>
        <taxon>Metazoa</taxon>
        <taxon>Ecdysozoa</taxon>
        <taxon>Arthropoda</taxon>
        <taxon>Chelicerata</taxon>
        <taxon>Arachnida</taxon>
        <taxon>Araneae</taxon>
        <taxon>Araneomorphae</taxon>
        <taxon>Entelegynae</taxon>
        <taxon>Araneoidea</taxon>
        <taxon>Araneidae</taxon>
        <taxon>Araneus</taxon>
    </lineage>
</organism>
<evidence type="ECO:0000313" key="2">
    <source>
        <dbReference type="Proteomes" id="UP000499080"/>
    </source>
</evidence>
<name>A0A4Y2KII7_ARAVE</name>
<comment type="caution">
    <text evidence="1">The sequence shown here is derived from an EMBL/GenBank/DDBJ whole genome shotgun (WGS) entry which is preliminary data.</text>
</comment>
<keyword evidence="2" id="KW-1185">Reference proteome</keyword>